<evidence type="ECO:0000256" key="1">
    <source>
        <dbReference type="SAM" id="Phobius"/>
    </source>
</evidence>
<dbReference type="PANTHER" id="PTHR37299:SF1">
    <property type="entry name" value="STAGE 0 SPORULATION PROTEIN A HOMOLOG"/>
    <property type="match status" value="1"/>
</dbReference>
<dbReference type="Proteomes" id="UP000006512">
    <property type="component" value="Unassembled WGS sequence"/>
</dbReference>
<name>F4QH46_9CAUL</name>
<evidence type="ECO:0000313" key="4">
    <source>
        <dbReference type="Proteomes" id="UP000006512"/>
    </source>
</evidence>
<feature type="transmembrane region" description="Helical" evidence="1">
    <location>
        <begin position="72"/>
        <end position="95"/>
    </location>
</feature>
<dbReference type="InterPro" id="IPR012379">
    <property type="entry name" value="LytTR_MHYE"/>
</dbReference>
<proteinExistence type="predicted"/>
<dbReference type="HOGENOM" id="CLU_1033070_0_0_5"/>
<dbReference type="RefSeq" id="WP_006271762.1">
    <property type="nucleotide sequence ID" value="NZ_GL883077.1"/>
</dbReference>
<dbReference type="Pfam" id="PF04397">
    <property type="entry name" value="LytTR"/>
    <property type="match status" value="1"/>
</dbReference>
<dbReference type="GO" id="GO:0003677">
    <property type="term" value="F:DNA binding"/>
    <property type="evidence" value="ECO:0007669"/>
    <property type="project" value="UniProtKB-KW"/>
</dbReference>
<protein>
    <submittedName>
        <fullName evidence="3">LytTr DNA-binding domain protein</fullName>
    </submittedName>
</protein>
<keyword evidence="1" id="KW-0812">Transmembrane</keyword>
<accession>F4QH46</accession>
<organism evidence="3 4">
    <name type="scientific">Asticcacaulis biprosthecium C19</name>
    <dbReference type="NCBI Taxonomy" id="715226"/>
    <lineage>
        <taxon>Bacteria</taxon>
        <taxon>Pseudomonadati</taxon>
        <taxon>Pseudomonadota</taxon>
        <taxon>Alphaproteobacteria</taxon>
        <taxon>Caulobacterales</taxon>
        <taxon>Caulobacteraceae</taxon>
        <taxon>Asticcacaulis</taxon>
    </lineage>
</organism>
<keyword evidence="3" id="KW-0238">DNA-binding</keyword>
<dbReference type="STRING" id="715226.ABI_10200"/>
<reference evidence="4" key="1">
    <citation type="submission" date="2011-03" db="EMBL/GenBank/DDBJ databases">
        <title>Draft genome sequence of Brevundimonas diminuta.</title>
        <authorList>
            <person name="Brown P.J.B."/>
            <person name="Buechlein A."/>
            <person name="Hemmerich C."/>
            <person name="Brun Y.V."/>
        </authorList>
    </citation>
    <scope>NUCLEOTIDE SEQUENCE [LARGE SCALE GENOMIC DNA]</scope>
    <source>
        <strain evidence="4">C19</strain>
    </source>
</reference>
<dbReference type="GO" id="GO:0000156">
    <property type="term" value="F:phosphorelay response regulator activity"/>
    <property type="evidence" value="ECO:0007669"/>
    <property type="project" value="InterPro"/>
</dbReference>
<dbReference type="Gene3D" id="2.40.50.1020">
    <property type="entry name" value="LytTr DNA-binding domain"/>
    <property type="match status" value="1"/>
</dbReference>
<dbReference type="SMART" id="SM00850">
    <property type="entry name" value="LytTR"/>
    <property type="match status" value="1"/>
</dbReference>
<keyword evidence="1" id="KW-0472">Membrane</keyword>
<keyword evidence="1" id="KW-1133">Transmembrane helix</keyword>
<dbReference type="PANTHER" id="PTHR37299">
    <property type="entry name" value="TRANSCRIPTIONAL REGULATOR-RELATED"/>
    <property type="match status" value="1"/>
</dbReference>
<gene>
    <name evidence="3" type="ORF">ABI_10200</name>
</gene>
<dbReference type="EMBL" id="GL883077">
    <property type="protein sequence ID" value="EGF92583.1"/>
    <property type="molecule type" value="Genomic_DNA"/>
</dbReference>
<dbReference type="InterPro" id="IPR007492">
    <property type="entry name" value="LytTR_DNA-bd_dom"/>
</dbReference>
<feature type="domain" description="HTH LytTR-type" evidence="2">
    <location>
        <begin position="164"/>
        <end position="268"/>
    </location>
</feature>
<feature type="transmembrane region" description="Helical" evidence="1">
    <location>
        <begin position="42"/>
        <end position="65"/>
    </location>
</feature>
<feature type="transmembrane region" description="Helical" evidence="1">
    <location>
        <begin position="7"/>
        <end position="30"/>
    </location>
</feature>
<evidence type="ECO:0000313" key="3">
    <source>
        <dbReference type="EMBL" id="EGF92583.1"/>
    </source>
</evidence>
<sequence length="269" mass="29036">MKLRHWPVWMGVVFCLMTIGFASMAIIAIRRQSGVDLPLSHAVLWQGLIYGSWWPFAWIVARIVARLGLKAILIAALNPAWAVYVAGHALFAAWIDHSFGASGTVVQGWLSRLPIDVLIATAITAMVIAVATWRLAQAEAARAAELNQALDAARAAAPGGETPLLVSTGSKRVPVGASEVEWFGAAANYVVVNWNGREGLVRETLTALLERLDPVVFARAHRSAVVNLARVASARALDDGSWVLTLISGAEIVVSRTYRDDILKRLGRS</sequence>
<evidence type="ECO:0000259" key="2">
    <source>
        <dbReference type="PROSITE" id="PS50930"/>
    </source>
</evidence>
<feature type="transmembrane region" description="Helical" evidence="1">
    <location>
        <begin position="115"/>
        <end position="136"/>
    </location>
</feature>
<dbReference type="AlphaFoldDB" id="F4QH46"/>
<dbReference type="PIRSF" id="PIRSF031767">
    <property type="entry name" value="MHYE_LytTR"/>
    <property type="match status" value="1"/>
</dbReference>
<dbReference type="OrthoDB" id="9781059at2"/>
<dbReference type="PROSITE" id="PS50930">
    <property type="entry name" value="HTH_LYTTR"/>
    <property type="match status" value="1"/>
</dbReference>
<keyword evidence="4" id="KW-1185">Reference proteome</keyword>
<dbReference type="eggNOG" id="COG3279">
    <property type="taxonomic scope" value="Bacteria"/>
</dbReference>
<dbReference type="InterPro" id="IPR046947">
    <property type="entry name" value="LytR-like"/>
</dbReference>